<protein>
    <submittedName>
        <fullName evidence="1">Uncharacterized protein</fullName>
    </submittedName>
</protein>
<accession>A0A016SIG9</accession>
<comment type="caution">
    <text evidence="1">The sequence shown here is derived from an EMBL/GenBank/DDBJ whole genome shotgun (WGS) entry which is preliminary data.</text>
</comment>
<reference evidence="2" key="1">
    <citation type="journal article" date="2015" name="Nat. Genet.">
        <title>The genome and transcriptome of the zoonotic hookworm Ancylostoma ceylanicum identify infection-specific gene families.</title>
        <authorList>
            <person name="Schwarz E.M."/>
            <person name="Hu Y."/>
            <person name="Antoshechkin I."/>
            <person name="Miller M.M."/>
            <person name="Sternberg P.W."/>
            <person name="Aroian R.V."/>
        </authorList>
    </citation>
    <scope>NUCLEOTIDE SEQUENCE</scope>
    <source>
        <strain evidence="2">HY135</strain>
    </source>
</reference>
<dbReference type="Proteomes" id="UP000024635">
    <property type="component" value="Unassembled WGS sequence"/>
</dbReference>
<dbReference type="EMBL" id="JARK01001559">
    <property type="protein sequence ID" value="EYB90116.1"/>
    <property type="molecule type" value="Genomic_DNA"/>
</dbReference>
<gene>
    <name evidence="1" type="primary">Acey_s0223.g2664</name>
    <name evidence="1" type="ORF">Y032_0223g2664</name>
</gene>
<dbReference type="AlphaFoldDB" id="A0A016SIG9"/>
<sequence>MESFASLSTQHVANHISFDRCLRGLQPCLHRFRQRPRLASVAQGRDDGAVEQFSPQSLVLDFRHSRLNGVVRGPCGSLPPDNFRLQVVGYVDQSP</sequence>
<organism evidence="1 2">
    <name type="scientific">Ancylostoma ceylanicum</name>
    <dbReference type="NCBI Taxonomy" id="53326"/>
    <lineage>
        <taxon>Eukaryota</taxon>
        <taxon>Metazoa</taxon>
        <taxon>Ecdysozoa</taxon>
        <taxon>Nematoda</taxon>
        <taxon>Chromadorea</taxon>
        <taxon>Rhabditida</taxon>
        <taxon>Rhabditina</taxon>
        <taxon>Rhabditomorpha</taxon>
        <taxon>Strongyloidea</taxon>
        <taxon>Ancylostomatidae</taxon>
        <taxon>Ancylostomatinae</taxon>
        <taxon>Ancylostoma</taxon>
    </lineage>
</organism>
<keyword evidence="2" id="KW-1185">Reference proteome</keyword>
<name>A0A016SIG9_9BILA</name>
<evidence type="ECO:0000313" key="1">
    <source>
        <dbReference type="EMBL" id="EYB90116.1"/>
    </source>
</evidence>
<evidence type="ECO:0000313" key="2">
    <source>
        <dbReference type="Proteomes" id="UP000024635"/>
    </source>
</evidence>
<proteinExistence type="predicted"/>